<comment type="subcellular location">
    <subcellularLocation>
        <location evidence="2">Membrane</location>
        <topology evidence="2">Multi-pass membrane protein</topology>
    </subcellularLocation>
</comment>
<evidence type="ECO:0000313" key="13">
    <source>
        <dbReference type="EMBL" id="MFD1874347.1"/>
    </source>
</evidence>
<feature type="transmembrane region" description="Helical" evidence="11">
    <location>
        <begin position="343"/>
        <end position="362"/>
    </location>
</feature>
<dbReference type="GO" id="GO:0008233">
    <property type="term" value="F:peptidase activity"/>
    <property type="evidence" value="ECO:0007669"/>
    <property type="project" value="UniProtKB-KW"/>
</dbReference>
<comment type="cofactor">
    <cofactor evidence="1">
        <name>Zn(2+)</name>
        <dbReference type="ChEBI" id="CHEBI:29105"/>
    </cofactor>
</comment>
<feature type="transmembrane region" description="Helical" evidence="11">
    <location>
        <begin position="290"/>
        <end position="309"/>
    </location>
</feature>
<evidence type="ECO:0000256" key="7">
    <source>
        <dbReference type="ARBA" id="ARBA00022946"/>
    </source>
</evidence>
<reference evidence="14" key="1">
    <citation type="journal article" date="2019" name="Int. J. Syst. Evol. Microbiol.">
        <title>The Global Catalogue of Microorganisms (GCM) 10K type strain sequencing project: providing services to taxonomists for standard genome sequencing and annotation.</title>
        <authorList>
            <consortium name="The Broad Institute Genomics Platform"/>
            <consortium name="The Broad Institute Genome Sequencing Center for Infectious Disease"/>
            <person name="Wu L."/>
            <person name="Ma J."/>
        </authorList>
    </citation>
    <scope>NUCLEOTIDE SEQUENCE [LARGE SCALE GENOMIC DNA]</scope>
    <source>
        <strain evidence="14">CGMCC 1.15795</strain>
    </source>
</reference>
<evidence type="ECO:0000256" key="4">
    <source>
        <dbReference type="ARBA" id="ARBA00022670"/>
    </source>
</evidence>
<keyword evidence="8 11" id="KW-1133">Transmembrane helix</keyword>
<comment type="caution">
    <text evidence="13">The sequence shown here is derived from an EMBL/GenBank/DDBJ whole genome shotgun (WGS) entry which is preliminary data.</text>
</comment>
<evidence type="ECO:0000256" key="6">
    <source>
        <dbReference type="ARBA" id="ARBA00022801"/>
    </source>
</evidence>
<keyword evidence="7" id="KW-0809">Transit peptide</keyword>
<keyword evidence="6" id="KW-0378">Hydrolase</keyword>
<evidence type="ECO:0000256" key="9">
    <source>
        <dbReference type="ARBA" id="ARBA00023136"/>
    </source>
</evidence>
<dbReference type="CDD" id="cd06160">
    <property type="entry name" value="S2P-M50_like_2"/>
    <property type="match status" value="1"/>
</dbReference>
<keyword evidence="5 11" id="KW-0812">Transmembrane</keyword>
<evidence type="ECO:0000256" key="5">
    <source>
        <dbReference type="ARBA" id="ARBA00022692"/>
    </source>
</evidence>
<accession>A0ABW4QY34</accession>
<feature type="transmembrane region" description="Helical" evidence="11">
    <location>
        <begin position="103"/>
        <end position="123"/>
    </location>
</feature>
<organism evidence="13 14">
    <name type="scientific">Hymenobacter bucti</name>
    <dbReference type="NCBI Taxonomy" id="1844114"/>
    <lineage>
        <taxon>Bacteria</taxon>
        <taxon>Pseudomonadati</taxon>
        <taxon>Bacteroidota</taxon>
        <taxon>Cytophagia</taxon>
        <taxon>Cytophagales</taxon>
        <taxon>Hymenobacteraceae</taxon>
        <taxon>Hymenobacter</taxon>
    </lineage>
</organism>
<feature type="transmembrane region" description="Helical" evidence="11">
    <location>
        <begin position="247"/>
        <end position="269"/>
    </location>
</feature>
<name>A0ABW4QY34_9BACT</name>
<dbReference type="PANTHER" id="PTHR31412:SF0">
    <property type="entry name" value="ZINC METALLOPROTEASE EGY1, CHLOROPLASTIC-RELATED"/>
    <property type="match status" value="1"/>
</dbReference>
<evidence type="ECO:0000256" key="10">
    <source>
        <dbReference type="SAM" id="MobiDB-lite"/>
    </source>
</evidence>
<dbReference type="RefSeq" id="WP_382316066.1">
    <property type="nucleotide sequence ID" value="NZ_JBHUFD010000006.1"/>
</dbReference>
<dbReference type="Proteomes" id="UP001597197">
    <property type="component" value="Unassembled WGS sequence"/>
</dbReference>
<sequence length="420" mass="46174">MSFPKNLPDLPPLPPPDEEPLGGFPADAGAPPTLAWGQRLFRRYERPPSRLRTAAIHLGLFIVTLATTILAGVSLTRGGLDFIDFSVFSLPAAVRAEELGRGLTYAVAFLGVLTVHEFGHYFAARYHRVRTSLPYYLPFPLGLGTFGAVIRIREAIYSRREFFDIGLAGPLAGLVVAVGVLAYGFTHLPDPLAYVQHVHPEFIRLGADYAQAYQGETGLTLSRPLLYQLLERLLADPARLPHPNELLHYPVLVAGELSLFFTALNLIPIGQLDGGHILYGLLGPRRAGRLSGLLFVSFIFYAGLGLFSLRSDWHTWLYGGVPYALYLWLVFRKALPRPRQVLALGALVWAGQLAVATLWPAVQGQPGWLLFGLLLGRVSGIYHPRAPDERPLTLGRQVLGWAMVLLFGLCFSPSPFAGLR</sequence>
<dbReference type="GO" id="GO:0006508">
    <property type="term" value="P:proteolysis"/>
    <property type="evidence" value="ECO:0007669"/>
    <property type="project" value="UniProtKB-KW"/>
</dbReference>
<dbReference type="Pfam" id="PF02163">
    <property type="entry name" value="Peptidase_M50"/>
    <property type="match status" value="1"/>
</dbReference>
<dbReference type="EMBL" id="JBHUFD010000006">
    <property type="protein sequence ID" value="MFD1874347.1"/>
    <property type="molecule type" value="Genomic_DNA"/>
</dbReference>
<dbReference type="InterPro" id="IPR044838">
    <property type="entry name" value="EGY1-like"/>
</dbReference>
<evidence type="ECO:0000256" key="1">
    <source>
        <dbReference type="ARBA" id="ARBA00001947"/>
    </source>
</evidence>
<proteinExistence type="inferred from homology"/>
<evidence type="ECO:0000256" key="11">
    <source>
        <dbReference type="SAM" id="Phobius"/>
    </source>
</evidence>
<keyword evidence="4 13" id="KW-0645">Protease</keyword>
<keyword evidence="14" id="KW-1185">Reference proteome</keyword>
<protein>
    <submittedName>
        <fullName evidence="13">Site-2 protease family protein</fullName>
    </submittedName>
</protein>
<feature type="domain" description="Peptidase M50" evidence="12">
    <location>
        <begin position="105"/>
        <end position="289"/>
    </location>
</feature>
<comment type="similarity">
    <text evidence="3">Belongs to the peptidase M50B family.</text>
</comment>
<evidence type="ECO:0000259" key="12">
    <source>
        <dbReference type="Pfam" id="PF02163"/>
    </source>
</evidence>
<feature type="transmembrane region" description="Helical" evidence="11">
    <location>
        <begin position="165"/>
        <end position="185"/>
    </location>
</feature>
<gene>
    <name evidence="13" type="ORF">ACFSDX_18020</name>
</gene>
<feature type="transmembrane region" description="Helical" evidence="11">
    <location>
        <begin position="51"/>
        <end position="73"/>
    </location>
</feature>
<evidence type="ECO:0000256" key="2">
    <source>
        <dbReference type="ARBA" id="ARBA00004141"/>
    </source>
</evidence>
<feature type="region of interest" description="Disordered" evidence="10">
    <location>
        <begin position="1"/>
        <end position="24"/>
    </location>
</feature>
<dbReference type="PANTHER" id="PTHR31412">
    <property type="entry name" value="ZINC METALLOPROTEASE EGY1"/>
    <property type="match status" value="1"/>
</dbReference>
<feature type="transmembrane region" description="Helical" evidence="11">
    <location>
        <begin position="315"/>
        <end position="331"/>
    </location>
</feature>
<keyword evidence="9 11" id="KW-0472">Membrane</keyword>
<evidence type="ECO:0000256" key="8">
    <source>
        <dbReference type="ARBA" id="ARBA00022989"/>
    </source>
</evidence>
<feature type="transmembrane region" description="Helical" evidence="11">
    <location>
        <begin position="398"/>
        <end position="417"/>
    </location>
</feature>
<evidence type="ECO:0000313" key="14">
    <source>
        <dbReference type="Proteomes" id="UP001597197"/>
    </source>
</evidence>
<dbReference type="InterPro" id="IPR008915">
    <property type="entry name" value="Peptidase_M50"/>
</dbReference>
<feature type="transmembrane region" description="Helical" evidence="11">
    <location>
        <begin position="135"/>
        <end position="153"/>
    </location>
</feature>
<evidence type="ECO:0000256" key="3">
    <source>
        <dbReference type="ARBA" id="ARBA00007931"/>
    </source>
</evidence>